<organism evidence="1 2">
    <name type="scientific">Trifolium medium</name>
    <dbReference type="NCBI Taxonomy" id="97028"/>
    <lineage>
        <taxon>Eukaryota</taxon>
        <taxon>Viridiplantae</taxon>
        <taxon>Streptophyta</taxon>
        <taxon>Embryophyta</taxon>
        <taxon>Tracheophyta</taxon>
        <taxon>Spermatophyta</taxon>
        <taxon>Magnoliopsida</taxon>
        <taxon>eudicotyledons</taxon>
        <taxon>Gunneridae</taxon>
        <taxon>Pentapetalae</taxon>
        <taxon>rosids</taxon>
        <taxon>fabids</taxon>
        <taxon>Fabales</taxon>
        <taxon>Fabaceae</taxon>
        <taxon>Papilionoideae</taxon>
        <taxon>50 kb inversion clade</taxon>
        <taxon>NPAAA clade</taxon>
        <taxon>Hologalegina</taxon>
        <taxon>IRL clade</taxon>
        <taxon>Trifolieae</taxon>
        <taxon>Trifolium</taxon>
    </lineage>
</organism>
<feature type="non-terminal residue" evidence="1">
    <location>
        <position position="1"/>
    </location>
</feature>
<reference evidence="1 2" key="1">
    <citation type="journal article" date="2018" name="Front. Plant Sci.">
        <title>Red Clover (Trifolium pratense) and Zigzag Clover (T. medium) - A Picture of Genomic Similarities and Differences.</title>
        <authorList>
            <person name="Dluhosova J."/>
            <person name="Istvanek J."/>
            <person name="Nedelnik J."/>
            <person name="Repkova J."/>
        </authorList>
    </citation>
    <scope>NUCLEOTIDE SEQUENCE [LARGE SCALE GENOMIC DNA]</scope>
    <source>
        <strain evidence="2">cv. 10/8</strain>
        <tissue evidence="1">Leaf</tissue>
    </source>
</reference>
<accession>A0A392RNG9</accession>
<proteinExistence type="predicted"/>
<dbReference type="EMBL" id="LXQA010246668">
    <property type="protein sequence ID" value="MCI37634.1"/>
    <property type="molecule type" value="Genomic_DNA"/>
</dbReference>
<dbReference type="Proteomes" id="UP000265520">
    <property type="component" value="Unassembled WGS sequence"/>
</dbReference>
<name>A0A392RNG9_9FABA</name>
<evidence type="ECO:0000313" key="2">
    <source>
        <dbReference type="Proteomes" id="UP000265520"/>
    </source>
</evidence>
<sequence length="73" mass="7632">SLSAGLHKLTPGVPVADFVLPSVFGHTQLFDGQTKVVVSDAEKAILDGMGPEAIKNEVANSSVVVFKLLEVVN</sequence>
<evidence type="ECO:0000313" key="1">
    <source>
        <dbReference type="EMBL" id="MCI37634.1"/>
    </source>
</evidence>
<protein>
    <submittedName>
        <fullName evidence="1">Uncharacterized protein</fullName>
    </submittedName>
</protein>
<dbReference type="AlphaFoldDB" id="A0A392RNG9"/>
<comment type="caution">
    <text evidence="1">The sequence shown here is derived from an EMBL/GenBank/DDBJ whole genome shotgun (WGS) entry which is preliminary data.</text>
</comment>
<keyword evidence="2" id="KW-1185">Reference proteome</keyword>